<evidence type="ECO:0008006" key="3">
    <source>
        <dbReference type="Google" id="ProtNLM"/>
    </source>
</evidence>
<dbReference type="AlphaFoldDB" id="A0A2N5S6G6"/>
<organism evidence="1 2">
    <name type="scientific">Puccinia coronata f. sp. avenae</name>
    <dbReference type="NCBI Taxonomy" id="200324"/>
    <lineage>
        <taxon>Eukaryota</taxon>
        <taxon>Fungi</taxon>
        <taxon>Dikarya</taxon>
        <taxon>Basidiomycota</taxon>
        <taxon>Pucciniomycotina</taxon>
        <taxon>Pucciniomycetes</taxon>
        <taxon>Pucciniales</taxon>
        <taxon>Pucciniaceae</taxon>
        <taxon>Puccinia</taxon>
    </lineage>
</organism>
<gene>
    <name evidence="1" type="ORF">PCASD_23103</name>
</gene>
<name>A0A2N5S6G6_9BASI</name>
<feature type="non-terminal residue" evidence="1">
    <location>
        <position position="169"/>
    </location>
</feature>
<accession>A0A2N5S6G6</accession>
<evidence type="ECO:0000313" key="2">
    <source>
        <dbReference type="Proteomes" id="UP000235392"/>
    </source>
</evidence>
<comment type="caution">
    <text evidence="1">The sequence shown here is derived from an EMBL/GenBank/DDBJ whole genome shotgun (WGS) entry which is preliminary data.</text>
</comment>
<protein>
    <recommendedName>
        <fullName evidence="3">Fatty acid hydroxylase domain-containing protein</fullName>
    </recommendedName>
</protein>
<sequence>MALLQQLLNQTAAILPSTNSWEQFRIEHKVDQSLLYAGTDLESLSIFEQLWLRWYLYFPNPVAFYFGRCIPWIIVGKIRAFDKYKLQPNKRPSPEDQWKCTKYVLWTHFTVEIGQIWGFHPLAEYFGMATHSVPFPSIWTMAYQIALFFVFEEALHQGQLYKKIHKLHH</sequence>
<reference evidence="1 2" key="1">
    <citation type="submission" date="2017-11" db="EMBL/GenBank/DDBJ databases">
        <title>De novo assembly and phasing of dikaryotic genomes from two isolates of Puccinia coronata f. sp. avenae, the causal agent of oat crown rust.</title>
        <authorList>
            <person name="Miller M.E."/>
            <person name="Zhang Y."/>
            <person name="Omidvar V."/>
            <person name="Sperschneider J."/>
            <person name="Schwessinger B."/>
            <person name="Raley C."/>
            <person name="Palmer J.M."/>
            <person name="Garnica D."/>
            <person name="Upadhyaya N."/>
            <person name="Rathjen J."/>
            <person name="Taylor J.M."/>
            <person name="Park R.F."/>
            <person name="Dodds P.N."/>
            <person name="Hirsch C.D."/>
            <person name="Kianian S.F."/>
            <person name="Figueroa M."/>
        </authorList>
    </citation>
    <scope>NUCLEOTIDE SEQUENCE [LARGE SCALE GENOMIC DNA]</scope>
    <source>
        <strain evidence="1">12SD80</strain>
    </source>
</reference>
<evidence type="ECO:0000313" key="1">
    <source>
        <dbReference type="EMBL" id="PLW08826.1"/>
    </source>
</evidence>
<proteinExistence type="predicted"/>
<dbReference type="EMBL" id="PGCI01001042">
    <property type="protein sequence ID" value="PLW08826.1"/>
    <property type="molecule type" value="Genomic_DNA"/>
</dbReference>
<dbReference type="Proteomes" id="UP000235392">
    <property type="component" value="Unassembled WGS sequence"/>
</dbReference>